<dbReference type="InterPro" id="IPR036389">
    <property type="entry name" value="RNase_III_sf"/>
</dbReference>
<evidence type="ECO:0000256" key="2">
    <source>
        <dbReference type="SAM" id="MobiDB-lite"/>
    </source>
</evidence>
<dbReference type="GO" id="GO:0006396">
    <property type="term" value="P:RNA processing"/>
    <property type="evidence" value="ECO:0007669"/>
    <property type="project" value="InterPro"/>
</dbReference>
<dbReference type="SUPFAM" id="SSF69065">
    <property type="entry name" value="RNase III domain-like"/>
    <property type="match status" value="1"/>
</dbReference>
<dbReference type="AlphaFoldDB" id="A0A0C9UZH8"/>
<evidence type="ECO:0000256" key="1">
    <source>
        <dbReference type="ARBA" id="ARBA00022801"/>
    </source>
</evidence>
<keyword evidence="1" id="KW-0378">Hydrolase</keyword>
<dbReference type="Proteomes" id="UP000054279">
    <property type="component" value="Unassembled WGS sequence"/>
</dbReference>
<evidence type="ECO:0000313" key="4">
    <source>
        <dbReference type="EMBL" id="KIJ34712.1"/>
    </source>
</evidence>
<feature type="compositionally biased region" description="Basic residues" evidence="2">
    <location>
        <begin position="189"/>
        <end position="199"/>
    </location>
</feature>
<dbReference type="Gene3D" id="1.10.1520.10">
    <property type="entry name" value="Ribonuclease III domain"/>
    <property type="match status" value="1"/>
</dbReference>
<name>A0A0C9UZH8_SPHS4</name>
<organism evidence="4 5">
    <name type="scientific">Sphaerobolus stellatus (strain SS14)</name>
    <dbReference type="NCBI Taxonomy" id="990650"/>
    <lineage>
        <taxon>Eukaryota</taxon>
        <taxon>Fungi</taxon>
        <taxon>Dikarya</taxon>
        <taxon>Basidiomycota</taxon>
        <taxon>Agaricomycotina</taxon>
        <taxon>Agaricomycetes</taxon>
        <taxon>Phallomycetidae</taxon>
        <taxon>Geastrales</taxon>
        <taxon>Sphaerobolaceae</taxon>
        <taxon>Sphaerobolus</taxon>
    </lineage>
</organism>
<feature type="domain" description="RNase III" evidence="3">
    <location>
        <begin position="41"/>
        <end position="137"/>
    </location>
</feature>
<evidence type="ECO:0000313" key="5">
    <source>
        <dbReference type="Proteomes" id="UP000054279"/>
    </source>
</evidence>
<dbReference type="InterPro" id="IPR000999">
    <property type="entry name" value="RNase_III_dom"/>
</dbReference>
<dbReference type="PANTHER" id="PTHR14950">
    <property type="entry name" value="DICER-RELATED"/>
    <property type="match status" value="1"/>
</dbReference>
<dbReference type="OrthoDB" id="2392202at2759"/>
<dbReference type="SMART" id="SM00535">
    <property type="entry name" value="RIBOc"/>
    <property type="match status" value="1"/>
</dbReference>
<dbReference type="PANTHER" id="PTHR14950:SF37">
    <property type="entry name" value="ENDORIBONUCLEASE DICER"/>
    <property type="match status" value="1"/>
</dbReference>
<dbReference type="GO" id="GO:0004525">
    <property type="term" value="F:ribonuclease III activity"/>
    <property type="evidence" value="ECO:0007669"/>
    <property type="project" value="InterPro"/>
</dbReference>
<dbReference type="HOGENOM" id="CLU_897625_0_0_1"/>
<protein>
    <recommendedName>
        <fullName evidence="3">RNase III domain-containing protein</fullName>
    </recommendedName>
</protein>
<evidence type="ECO:0000259" key="3">
    <source>
        <dbReference type="PROSITE" id="PS50142"/>
    </source>
</evidence>
<reference evidence="4 5" key="1">
    <citation type="submission" date="2014-06" db="EMBL/GenBank/DDBJ databases">
        <title>Evolutionary Origins and Diversification of the Mycorrhizal Mutualists.</title>
        <authorList>
            <consortium name="DOE Joint Genome Institute"/>
            <consortium name="Mycorrhizal Genomics Consortium"/>
            <person name="Kohler A."/>
            <person name="Kuo A."/>
            <person name="Nagy L.G."/>
            <person name="Floudas D."/>
            <person name="Copeland A."/>
            <person name="Barry K.W."/>
            <person name="Cichocki N."/>
            <person name="Veneault-Fourrey C."/>
            <person name="LaButti K."/>
            <person name="Lindquist E.A."/>
            <person name="Lipzen A."/>
            <person name="Lundell T."/>
            <person name="Morin E."/>
            <person name="Murat C."/>
            <person name="Riley R."/>
            <person name="Ohm R."/>
            <person name="Sun H."/>
            <person name="Tunlid A."/>
            <person name="Henrissat B."/>
            <person name="Grigoriev I.V."/>
            <person name="Hibbett D.S."/>
            <person name="Martin F."/>
        </authorList>
    </citation>
    <scope>NUCLEOTIDE SEQUENCE [LARGE SCALE GENOMIC DNA]</scope>
    <source>
        <strain evidence="4 5">SS14</strain>
    </source>
</reference>
<dbReference type="EMBL" id="KN837197">
    <property type="protein sequence ID" value="KIJ34712.1"/>
    <property type="molecule type" value="Genomic_DNA"/>
</dbReference>
<dbReference type="PROSITE" id="PS50142">
    <property type="entry name" value="RNASE_3_2"/>
    <property type="match status" value="1"/>
</dbReference>
<dbReference type="Pfam" id="PF00636">
    <property type="entry name" value="Ribonuclease_3"/>
    <property type="match status" value="1"/>
</dbReference>
<accession>A0A0C9UZH8</accession>
<proteinExistence type="predicted"/>
<sequence length="310" mass="33858">MDTQTILTGELVGFIHTSAVYHPTLPDLNDETWQSLFDWRSTEGRRRNNRLELLGDSIIGVIITTMMFNRFPDLDPHRMTQLRCALTCNQIFAHLADRISLSENLIRPDINVVQKAYDKAYADLFEAVIGECYLRLPPDVFLDWVLGVFGQLIDVVYGVLQGISGKKAGTQATKKADPTKTGEASGIKTTKKSKRKRTAKTAQPKTALVGAKIVAPGPAHLSRRDRPLQPPVQSQSLNGAAAPPIFAQRSSPEMAVNPLFPILGASSETVTKQVSPLIPQPDLPSDDQFAGDMSEGEVDEGPVGVGKDDK</sequence>
<feature type="region of interest" description="Disordered" evidence="2">
    <location>
        <begin position="168"/>
        <end position="238"/>
    </location>
</feature>
<gene>
    <name evidence="4" type="ORF">M422DRAFT_782841</name>
</gene>
<dbReference type="CDD" id="cd00593">
    <property type="entry name" value="RIBOc"/>
    <property type="match status" value="1"/>
</dbReference>
<feature type="region of interest" description="Disordered" evidence="2">
    <location>
        <begin position="269"/>
        <end position="310"/>
    </location>
</feature>
<keyword evidence="5" id="KW-1185">Reference proteome</keyword>